<organism evidence="1 2">
    <name type="scientific">Cetraspora pellucida</name>
    <dbReference type="NCBI Taxonomy" id="1433469"/>
    <lineage>
        <taxon>Eukaryota</taxon>
        <taxon>Fungi</taxon>
        <taxon>Fungi incertae sedis</taxon>
        <taxon>Mucoromycota</taxon>
        <taxon>Glomeromycotina</taxon>
        <taxon>Glomeromycetes</taxon>
        <taxon>Diversisporales</taxon>
        <taxon>Gigasporaceae</taxon>
        <taxon>Cetraspora</taxon>
    </lineage>
</organism>
<feature type="non-terminal residue" evidence="1">
    <location>
        <position position="1"/>
    </location>
</feature>
<protein>
    <submittedName>
        <fullName evidence="1">3801_t:CDS:1</fullName>
    </submittedName>
</protein>
<reference evidence="1" key="1">
    <citation type="submission" date="2021-06" db="EMBL/GenBank/DDBJ databases">
        <authorList>
            <person name="Kallberg Y."/>
            <person name="Tangrot J."/>
            <person name="Rosling A."/>
        </authorList>
    </citation>
    <scope>NUCLEOTIDE SEQUENCE</scope>
    <source>
        <strain evidence="1">28 12/20/2015</strain>
    </source>
</reference>
<sequence>DNNDENSKKYPKYLSDFSKEISDSYIYRIGVAKFLTKKLINLFSNLSNDDNDIQEKFLKSRHINLIISHKEDIHIKKFIKLKKKITLDVTKDIQQFNIKNKRKNVSKEEREVNSIIEKMDNLNLPNEKEKYIKIRNLLK</sequence>
<name>A0ACA9QVU9_9GLOM</name>
<evidence type="ECO:0000313" key="2">
    <source>
        <dbReference type="Proteomes" id="UP000789366"/>
    </source>
</evidence>
<comment type="caution">
    <text evidence="1">The sequence shown here is derived from an EMBL/GenBank/DDBJ whole genome shotgun (WGS) entry which is preliminary data.</text>
</comment>
<dbReference type="Proteomes" id="UP000789366">
    <property type="component" value="Unassembled WGS sequence"/>
</dbReference>
<evidence type="ECO:0000313" key="1">
    <source>
        <dbReference type="EMBL" id="CAG8766176.1"/>
    </source>
</evidence>
<keyword evidence="2" id="KW-1185">Reference proteome</keyword>
<gene>
    <name evidence="1" type="ORF">SPELUC_LOCUS15469</name>
</gene>
<accession>A0ACA9QVU9</accession>
<feature type="non-terminal residue" evidence="1">
    <location>
        <position position="139"/>
    </location>
</feature>
<proteinExistence type="predicted"/>
<dbReference type="EMBL" id="CAJVPW010051252">
    <property type="protein sequence ID" value="CAG8766176.1"/>
    <property type="molecule type" value="Genomic_DNA"/>
</dbReference>